<keyword evidence="1" id="KW-0808">Transferase</keyword>
<accession>A0A4Y7RRP5</accession>
<organism evidence="1 2">
    <name type="scientific">Pelotomaculum propionicicum</name>
    <dbReference type="NCBI Taxonomy" id="258475"/>
    <lineage>
        <taxon>Bacteria</taxon>
        <taxon>Bacillati</taxon>
        <taxon>Bacillota</taxon>
        <taxon>Clostridia</taxon>
        <taxon>Eubacteriales</taxon>
        <taxon>Desulfotomaculaceae</taxon>
        <taxon>Pelotomaculum</taxon>
    </lineage>
</organism>
<evidence type="ECO:0000313" key="2">
    <source>
        <dbReference type="Proteomes" id="UP000297597"/>
    </source>
</evidence>
<gene>
    <name evidence="1" type="primary">mnmA_1</name>
    <name evidence="1" type="ORF">Pmgp_01454</name>
</gene>
<comment type="caution">
    <text evidence="1">The sequence shown here is derived from an EMBL/GenBank/DDBJ whole genome shotgun (WGS) entry which is preliminary data.</text>
</comment>
<dbReference type="InterPro" id="IPR014729">
    <property type="entry name" value="Rossmann-like_a/b/a_fold"/>
</dbReference>
<sequence>MKVFVAMSDGVDSSVAAALLVEQGCEVIGAAMQI</sequence>
<proteinExistence type="predicted"/>
<dbReference type="SUPFAM" id="SSF52402">
    <property type="entry name" value="Adenine nucleotide alpha hydrolases-like"/>
    <property type="match status" value="1"/>
</dbReference>
<reference evidence="1 2" key="1">
    <citation type="journal article" date="2018" name="Environ. Microbiol.">
        <title>Novel energy conservation strategies and behaviour of Pelotomaculum schinkii driving syntrophic propionate catabolism.</title>
        <authorList>
            <person name="Hidalgo-Ahumada C.A.P."/>
            <person name="Nobu M.K."/>
            <person name="Narihiro T."/>
            <person name="Tamaki H."/>
            <person name="Liu W.T."/>
            <person name="Kamagata Y."/>
            <person name="Stams A.J.M."/>
            <person name="Imachi H."/>
            <person name="Sousa D.Z."/>
        </authorList>
    </citation>
    <scope>NUCLEOTIDE SEQUENCE [LARGE SCALE GENOMIC DNA]</scope>
    <source>
        <strain evidence="1 2">MGP</strain>
    </source>
</reference>
<dbReference type="EMBL" id="QFFZ01000012">
    <property type="protein sequence ID" value="TEB11658.1"/>
    <property type="molecule type" value="Genomic_DNA"/>
</dbReference>
<protein>
    <submittedName>
        <fullName evidence="1">tRNA-specific 2-thiouridylase MnmA</fullName>
        <ecNumber evidence="1">2.8.1.-</ecNumber>
    </submittedName>
</protein>
<dbReference type="AlphaFoldDB" id="A0A4Y7RRP5"/>
<keyword evidence="2" id="KW-1185">Reference proteome</keyword>
<dbReference type="Gene3D" id="3.40.50.620">
    <property type="entry name" value="HUPs"/>
    <property type="match status" value="1"/>
</dbReference>
<dbReference type="Pfam" id="PF03054">
    <property type="entry name" value="tRNA_Me_trans"/>
    <property type="match status" value="1"/>
</dbReference>
<dbReference type="GO" id="GO:0016740">
    <property type="term" value="F:transferase activity"/>
    <property type="evidence" value="ECO:0007669"/>
    <property type="project" value="UniProtKB-KW"/>
</dbReference>
<dbReference type="EC" id="2.8.1.-" evidence="1"/>
<name>A0A4Y7RRP5_9FIRM</name>
<dbReference type="Proteomes" id="UP000297597">
    <property type="component" value="Unassembled WGS sequence"/>
</dbReference>
<evidence type="ECO:0000313" key="1">
    <source>
        <dbReference type="EMBL" id="TEB11658.1"/>
    </source>
</evidence>